<evidence type="ECO:0000259" key="7">
    <source>
        <dbReference type="Pfam" id="PF00931"/>
    </source>
</evidence>
<dbReference type="Gene3D" id="3.80.10.10">
    <property type="entry name" value="Ribonuclease Inhibitor"/>
    <property type="match status" value="3"/>
</dbReference>
<dbReference type="InterPro" id="IPR032675">
    <property type="entry name" value="LRR_dom_sf"/>
</dbReference>
<comment type="similarity">
    <text evidence="1">Belongs to the disease resistance NB-LRR family.</text>
</comment>
<reference evidence="12" key="1">
    <citation type="submission" date="2025-08" db="UniProtKB">
        <authorList>
            <consortium name="RefSeq"/>
        </authorList>
    </citation>
    <scope>IDENTIFICATION</scope>
    <source>
        <tissue evidence="12">Leaves</tissue>
    </source>
</reference>
<keyword evidence="11" id="KW-1185">Reference proteome</keyword>
<keyword evidence="3" id="KW-0677">Repeat</keyword>
<dbReference type="RefSeq" id="XP_071911989.1">
    <property type="nucleotide sequence ID" value="XM_072055888.1"/>
</dbReference>
<feature type="domain" description="NB-ARC" evidence="7">
    <location>
        <begin position="174"/>
        <end position="348"/>
    </location>
</feature>
<keyword evidence="4" id="KW-0547">Nucleotide-binding</keyword>
<evidence type="ECO:0000259" key="10">
    <source>
        <dbReference type="Pfam" id="PF25019"/>
    </source>
</evidence>
<dbReference type="Proteomes" id="UP001652660">
    <property type="component" value="Chromosome 6e"/>
</dbReference>
<dbReference type="GeneID" id="113696902"/>
<evidence type="ECO:0000256" key="3">
    <source>
        <dbReference type="ARBA" id="ARBA00022737"/>
    </source>
</evidence>
<dbReference type="Pfam" id="PF23559">
    <property type="entry name" value="WHD_DRP"/>
    <property type="match status" value="1"/>
</dbReference>
<evidence type="ECO:0000256" key="5">
    <source>
        <dbReference type="ARBA" id="ARBA00022821"/>
    </source>
</evidence>
<organism evidence="11 12">
    <name type="scientific">Coffea arabica</name>
    <name type="common">Arabian coffee</name>
    <dbReference type="NCBI Taxonomy" id="13443"/>
    <lineage>
        <taxon>Eukaryota</taxon>
        <taxon>Viridiplantae</taxon>
        <taxon>Streptophyta</taxon>
        <taxon>Embryophyta</taxon>
        <taxon>Tracheophyta</taxon>
        <taxon>Spermatophyta</taxon>
        <taxon>Magnoliopsida</taxon>
        <taxon>eudicotyledons</taxon>
        <taxon>Gunneridae</taxon>
        <taxon>Pentapetalae</taxon>
        <taxon>asterids</taxon>
        <taxon>lamiids</taxon>
        <taxon>Gentianales</taxon>
        <taxon>Rubiaceae</taxon>
        <taxon>Ixoroideae</taxon>
        <taxon>Gardenieae complex</taxon>
        <taxon>Bertiereae - Coffeeae clade</taxon>
        <taxon>Coffeeae</taxon>
        <taxon>Coffea</taxon>
    </lineage>
</organism>
<evidence type="ECO:0000313" key="11">
    <source>
        <dbReference type="Proteomes" id="UP001652660"/>
    </source>
</evidence>
<dbReference type="PANTHER" id="PTHR36766:SF51">
    <property type="entry name" value="DISEASE RESISTANCE RPP13-LIKE PROTEIN 1"/>
    <property type="match status" value="1"/>
</dbReference>
<evidence type="ECO:0000256" key="2">
    <source>
        <dbReference type="ARBA" id="ARBA00022614"/>
    </source>
</evidence>
<dbReference type="SUPFAM" id="SSF52058">
    <property type="entry name" value="L domain-like"/>
    <property type="match status" value="2"/>
</dbReference>
<dbReference type="Gene3D" id="1.10.10.10">
    <property type="entry name" value="Winged helix-like DNA-binding domain superfamily/Winged helix DNA-binding domain"/>
    <property type="match status" value="1"/>
</dbReference>
<evidence type="ECO:0000256" key="6">
    <source>
        <dbReference type="ARBA" id="ARBA00022840"/>
    </source>
</evidence>
<dbReference type="InterPro" id="IPR002182">
    <property type="entry name" value="NB-ARC"/>
</dbReference>
<dbReference type="Gene3D" id="1.20.5.4130">
    <property type="match status" value="1"/>
</dbReference>
<dbReference type="Gene3D" id="1.10.8.430">
    <property type="entry name" value="Helical domain of apoptotic protease-activating factors"/>
    <property type="match status" value="1"/>
</dbReference>
<dbReference type="SUPFAM" id="SSF52540">
    <property type="entry name" value="P-loop containing nucleoside triphosphate hydrolases"/>
    <property type="match status" value="1"/>
</dbReference>
<evidence type="ECO:0000256" key="1">
    <source>
        <dbReference type="ARBA" id="ARBA00008894"/>
    </source>
</evidence>
<feature type="domain" description="Disease resistance N-terminal" evidence="8">
    <location>
        <begin position="12"/>
        <end position="103"/>
    </location>
</feature>
<dbReference type="Pfam" id="PF00931">
    <property type="entry name" value="NB-ARC"/>
    <property type="match status" value="1"/>
</dbReference>
<feature type="domain" description="Disease resistance protein winged helix" evidence="9">
    <location>
        <begin position="431"/>
        <end position="497"/>
    </location>
</feature>
<dbReference type="PANTHER" id="PTHR36766">
    <property type="entry name" value="PLANT BROAD-SPECTRUM MILDEW RESISTANCE PROTEIN RPW8"/>
    <property type="match status" value="1"/>
</dbReference>
<keyword evidence="2" id="KW-0433">Leucine-rich repeat</keyword>
<keyword evidence="6" id="KW-0067">ATP-binding</keyword>
<gene>
    <name evidence="12" type="primary">LOC113696902</name>
</gene>
<dbReference type="InterPro" id="IPR042197">
    <property type="entry name" value="Apaf_helical"/>
</dbReference>
<dbReference type="InterPro" id="IPR027417">
    <property type="entry name" value="P-loop_NTPase"/>
</dbReference>
<dbReference type="InterPro" id="IPR036388">
    <property type="entry name" value="WH-like_DNA-bd_sf"/>
</dbReference>
<dbReference type="Gene3D" id="3.40.50.300">
    <property type="entry name" value="P-loop containing nucleotide triphosphate hydrolases"/>
    <property type="match status" value="1"/>
</dbReference>
<dbReference type="Pfam" id="PF18052">
    <property type="entry name" value="Rx_N"/>
    <property type="match status" value="1"/>
</dbReference>
<dbReference type="InterPro" id="IPR041118">
    <property type="entry name" value="Rx_N"/>
</dbReference>
<dbReference type="InterPro" id="IPR056789">
    <property type="entry name" value="LRR_R13L1-DRL21"/>
</dbReference>
<evidence type="ECO:0000313" key="12">
    <source>
        <dbReference type="RefSeq" id="XP_071911989.1"/>
    </source>
</evidence>
<dbReference type="InterPro" id="IPR058922">
    <property type="entry name" value="WHD_DRP"/>
</dbReference>
<keyword evidence="5" id="KW-0611">Plant defense</keyword>
<name>A0ABM4UXG9_COFAR</name>
<evidence type="ECO:0000259" key="8">
    <source>
        <dbReference type="Pfam" id="PF18052"/>
    </source>
</evidence>
<evidence type="ECO:0000259" key="9">
    <source>
        <dbReference type="Pfam" id="PF23559"/>
    </source>
</evidence>
<evidence type="ECO:0000256" key="4">
    <source>
        <dbReference type="ARBA" id="ARBA00022741"/>
    </source>
</evidence>
<dbReference type="Pfam" id="PF25019">
    <property type="entry name" value="LRR_R13L1-DRL21"/>
    <property type="match status" value="1"/>
</dbReference>
<protein>
    <submittedName>
        <fullName evidence="12">Disease resistance RPP13-like protein 1</fullName>
    </submittedName>
</protein>
<proteinExistence type="inferred from homology"/>
<feature type="domain" description="R13L1/DRL21-like LRR repeat region" evidence="10">
    <location>
        <begin position="686"/>
        <end position="810"/>
    </location>
</feature>
<dbReference type="PRINTS" id="PR00364">
    <property type="entry name" value="DISEASERSIST"/>
</dbReference>
<sequence>MDAAAISFGSSALSAFLQVALDRVASREFLNLFGERKHDDKILNKLKRNLWLAQAVLNDAESKQAGYDEKWMDELQDAVYDADDLLDQISTEALKVRVEHEQKSMINQVSTCTSYLSNEFLQDITPKIAELVDLLEELVQKLKILGTVKIEVNKQSHRDCSISSIDESGVYGRDDDKEKMIKILLCDDRRGKDNTVIPIVGMGGIGKTTVAQLVCNDKRVKVHFDVIAWVCVSEEHDVIKITKSLLEGLGSLCESMETLSSLQVKLQQSLIGKKFLFVLDDVWNSSYSDWEMLKSPFSSGKQGSKIIVTTRDERVALMIRNGPIHFLDLISDEDCWSLFEKHAFRNEDSMRNQELEVIGKEIVKKCKGLPLAAKVAGGLLGSKGTFKEWEDIFNSDEWCQSNTKDGILPALRLSYIHMHSHLKRCFAYCALFHKDYKFKKEELILLWMANDLLEHPGNNKRIEDVGDEYFCELRQRAFFQKSSDDSFYMHDLINDLANSVSGKYYVRLEDHHQQQSLVNKVRHFSYTCSFWDVYEKFKQLRQATHLRTFLPIRKDKLYIRPISKKFLHEIVPNLSSLRVLSLAGYSLPYLPDSIQRLKQLRLLNLSLTNIENLPDWVCTFYNLQTLLLSDCKNLEELPDDMGKLINLRHLDITGTPLKKLPAQIGELKCLQVLTTFVCNKDPGLMIEDLGKLCNLRGKLTVSGLENAGNGLDATLANMKGKKHLEDLSLEWNGTADDSQEAIDILQKLQPSSRIKRLEVKGYGGTRFPDWLADQSFHNVVSVILSRCSNCFCLPALGQLPSLKFLTIADMGKISIIDMQFYGNGSVFEIYQSLQILRIEEMPEWKDWLVPRKGVFCGLQELHIINCPKLVGDLPKQLLSLREFELSGCPGLVLSDGRFSMFNSLDLYSLKILKIFNMPSLEDFTSELKKLTGLEDFEIGNCPRLTSIWSMPLDMGRLPASLKTLKISGCPQLQFLPKDCFFGSLEQLRIREAGAGDTLKDLSLGLLQKIRDLEIQDCEGLESLSFEHGSENLASLGSILLWGCGNLRSFLQEGLPAANLTWIMLYGCKKLKLLPKGMRSLLPSLRLLYMWNCPEIECFPEEGLPFSLETLEIYNCEILMSRRREWNLQTLPSLRELMIGETHEQLFPDDWLLPSTLRVLRIYFLHNLEALNYKGLKQLISLETLCIWGCHHLQSLPKEGLPRSLSQLIVYDCPLLKPHLDCATGQDWRKVAHISCLMVDGEFVP</sequence>
<accession>A0ABM4UXG9</accession>